<dbReference type="InterPro" id="IPR000711">
    <property type="entry name" value="ATPase_OSCP/dsu"/>
</dbReference>
<evidence type="ECO:0000256" key="7">
    <source>
        <dbReference type="ARBA" id="ARBA00023310"/>
    </source>
</evidence>
<dbReference type="EMBL" id="CP138335">
    <property type="protein sequence ID" value="XBW08564.1"/>
    <property type="molecule type" value="Genomic_DNA"/>
</dbReference>
<dbReference type="AlphaFoldDB" id="A0AAU7VAW2"/>
<evidence type="ECO:0000256" key="3">
    <source>
        <dbReference type="ARBA" id="ARBA00022781"/>
    </source>
</evidence>
<keyword evidence="3 8" id="KW-0375">Hydrogen ion transport</keyword>
<evidence type="ECO:0000256" key="8">
    <source>
        <dbReference type="HAMAP-Rule" id="MF_01416"/>
    </source>
</evidence>
<reference evidence="9" key="1">
    <citation type="submission" date="2023-11" db="EMBL/GenBank/DDBJ databases">
        <title>Scrofimicrobium hongkongense sp. nov., isolated from a patient with peritonitis.</title>
        <authorList>
            <person name="Lao H.Y."/>
            <person name="Wong A.Y.P."/>
            <person name="Ng T.L."/>
            <person name="Wong R.Y.L."/>
            <person name="Yau M.C.Y."/>
            <person name="Lam J.Y.W."/>
            <person name="Siu G.K.H."/>
        </authorList>
    </citation>
    <scope>NUCLEOTIDE SEQUENCE</scope>
    <source>
        <strain evidence="9">R131</strain>
    </source>
</reference>
<sequence length="271" mass="29483">MSAEQQTNQTAAEQTLLDALTSEVLSDQAGRQLFDLADLLDQEKSLLRALTDPGRSSADRQALARNLLQDRAVTPVVNALVQLAGQHWSRPDTFRKTVEDLGVRAILHGAKFAGELSRVEDELFALNQLASLERELRIRLSDVGGTNDEERQAITDRLLAGKVADPTLALVKRAVHISGRGRLLQTLRHFAERAAQAHNAQLVTVATATELTDAQLARLRDLIKTQVGGDISLAVSVEPDLIGGFRINYGDEAADSSIRSELGAARRALTR</sequence>
<dbReference type="PROSITE" id="PS00389">
    <property type="entry name" value="ATPASE_DELTA"/>
    <property type="match status" value="1"/>
</dbReference>
<keyword evidence="4 8" id="KW-0406">Ion transport</keyword>
<evidence type="ECO:0000256" key="5">
    <source>
        <dbReference type="ARBA" id="ARBA00023136"/>
    </source>
</evidence>
<evidence type="ECO:0000256" key="4">
    <source>
        <dbReference type="ARBA" id="ARBA00023065"/>
    </source>
</evidence>
<protein>
    <recommendedName>
        <fullName evidence="8">ATP synthase subunit delta</fullName>
    </recommendedName>
    <alternativeName>
        <fullName evidence="8">ATP synthase F(1) sector subunit delta</fullName>
    </alternativeName>
    <alternativeName>
        <fullName evidence="8">F-type ATPase subunit delta</fullName>
        <shortName evidence="8">F-ATPase subunit delta</shortName>
    </alternativeName>
</protein>
<evidence type="ECO:0000256" key="2">
    <source>
        <dbReference type="ARBA" id="ARBA00022448"/>
    </source>
</evidence>
<evidence type="ECO:0000256" key="1">
    <source>
        <dbReference type="ARBA" id="ARBA00004370"/>
    </source>
</evidence>
<accession>A0AAU7VAW2</accession>
<comment type="similarity">
    <text evidence="8">Belongs to the ATPase delta chain family.</text>
</comment>
<evidence type="ECO:0000313" key="9">
    <source>
        <dbReference type="EMBL" id="XBW08564.1"/>
    </source>
</evidence>
<keyword evidence="8" id="KW-1003">Cell membrane</keyword>
<evidence type="ECO:0000256" key="6">
    <source>
        <dbReference type="ARBA" id="ARBA00023196"/>
    </source>
</evidence>
<dbReference type="GO" id="GO:0005886">
    <property type="term" value="C:plasma membrane"/>
    <property type="evidence" value="ECO:0007669"/>
    <property type="project" value="UniProtKB-SubCell"/>
</dbReference>
<organism evidence="9">
    <name type="scientific">Scrofimicrobium appendicitidis</name>
    <dbReference type="NCBI Taxonomy" id="3079930"/>
    <lineage>
        <taxon>Bacteria</taxon>
        <taxon>Bacillati</taxon>
        <taxon>Actinomycetota</taxon>
        <taxon>Actinomycetes</taxon>
        <taxon>Actinomycetales</taxon>
        <taxon>Actinomycetaceae</taxon>
        <taxon>Scrofimicrobium</taxon>
    </lineage>
</organism>
<dbReference type="HAMAP" id="MF_01416">
    <property type="entry name" value="ATP_synth_delta_bact"/>
    <property type="match status" value="1"/>
</dbReference>
<gene>
    <name evidence="8" type="primary">atpH</name>
    <name evidence="9" type="ORF">SAC06_03105</name>
</gene>
<proteinExistence type="inferred from homology"/>
<dbReference type="GO" id="GO:0045259">
    <property type="term" value="C:proton-transporting ATP synthase complex"/>
    <property type="evidence" value="ECO:0007669"/>
    <property type="project" value="UniProtKB-KW"/>
</dbReference>
<dbReference type="KEGG" id="sapp:SAC06_03105"/>
<dbReference type="GO" id="GO:0046933">
    <property type="term" value="F:proton-transporting ATP synthase activity, rotational mechanism"/>
    <property type="evidence" value="ECO:0007669"/>
    <property type="project" value="UniProtKB-UniRule"/>
</dbReference>
<dbReference type="InterPro" id="IPR020781">
    <property type="entry name" value="ATPase_OSCP/d_CS"/>
</dbReference>
<dbReference type="RefSeq" id="WP_350258764.1">
    <property type="nucleotide sequence ID" value="NZ_CP138335.1"/>
</dbReference>
<comment type="subcellular location">
    <subcellularLocation>
        <location evidence="8">Cell membrane</location>
        <topology evidence="8">Peripheral membrane protein</topology>
    </subcellularLocation>
    <subcellularLocation>
        <location evidence="1">Membrane</location>
    </subcellularLocation>
</comment>
<comment type="function">
    <text evidence="8">This protein is part of the stalk that links CF(0) to CF(1). It either transmits conformational changes from CF(0) to CF(1) or is implicated in proton conduction.</text>
</comment>
<dbReference type="Pfam" id="PF00213">
    <property type="entry name" value="OSCP"/>
    <property type="match status" value="1"/>
</dbReference>
<keyword evidence="5 8" id="KW-0472">Membrane</keyword>
<keyword evidence="7 8" id="KW-0066">ATP synthesis</keyword>
<comment type="function">
    <text evidence="8">F(1)F(0) ATP synthase produces ATP from ADP in the presence of a proton or sodium gradient. F-type ATPases consist of two structural domains, F(1) containing the extramembraneous catalytic core and F(0) containing the membrane proton channel, linked together by a central stalk and a peripheral stalk. During catalysis, ATP synthesis in the catalytic domain of F(1) is coupled via a rotary mechanism of the central stalk subunits to proton translocation.</text>
</comment>
<dbReference type="PANTHER" id="PTHR11910">
    <property type="entry name" value="ATP SYNTHASE DELTA CHAIN"/>
    <property type="match status" value="1"/>
</dbReference>
<keyword evidence="6 8" id="KW-0139">CF(1)</keyword>
<name>A0AAU7VAW2_9ACTO</name>
<keyword evidence="2 8" id="KW-0813">Transport</keyword>